<gene>
    <name evidence="3" type="ORF">LCGC14_1057970</name>
</gene>
<protein>
    <recommendedName>
        <fullName evidence="2">NAD-dependent epimerase/dehydratase domain-containing protein</fullName>
    </recommendedName>
</protein>
<proteinExistence type="inferred from homology"/>
<dbReference type="InterPro" id="IPR051225">
    <property type="entry name" value="NAD(P)_epim/dehydratase"/>
</dbReference>
<dbReference type="Gene3D" id="3.40.50.720">
    <property type="entry name" value="NAD(P)-binding Rossmann-like Domain"/>
    <property type="match status" value="1"/>
</dbReference>
<dbReference type="Pfam" id="PF01370">
    <property type="entry name" value="Epimerase"/>
    <property type="match status" value="1"/>
</dbReference>
<dbReference type="FunFam" id="3.40.50.720:FF:000077">
    <property type="entry name" value="L-threonine 3-dehydrogenase, mitochondrial"/>
    <property type="match status" value="1"/>
</dbReference>
<dbReference type="InterPro" id="IPR036291">
    <property type="entry name" value="NAD(P)-bd_dom_sf"/>
</dbReference>
<comment type="caution">
    <text evidence="3">The sequence shown here is derived from an EMBL/GenBank/DDBJ whole genome shotgun (WGS) entry which is preliminary data.</text>
</comment>
<comment type="similarity">
    <text evidence="1">Belongs to the NAD(P)-dependent epimerase/dehydratase family.</text>
</comment>
<evidence type="ECO:0000256" key="1">
    <source>
        <dbReference type="ARBA" id="ARBA00007637"/>
    </source>
</evidence>
<dbReference type="SUPFAM" id="SSF51735">
    <property type="entry name" value="NAD(P)-binding Rossmann-fold domains"/>
    <property type="match status" value="1"/>
</dbReference>
<dbReference type="PANTHER" id="PTHR42687">
    <property type="entry name" value="L-THREONINE 3-DEHYDROGENASE"/>
    <property type="match status" value="1"/>
</dbReference>
<evidence type="ECO:0000313" key="3">
    <source>
        <dbReference type="EMBL" id="KKN08308.1"/>
    </source>
</evidence>
<reference evidence="3" key="1">
    <citation type="journal article" date="2015" name="Nature">
        <title>Complex archaea that bridge the gap between prokaryotes and eukaryotes.</title>
        <authorList>
            <person name="Spang A."/>
            <person name="Saw J.H."/>
            <person name="Jorgensen S.L."/>
            <person name="Zaremba-Niedzwiedzka K."/>
            <person name="Martijn J."/>
            <person name="Lind A.E."/>
            <person name="van Eijk R."/>
            <person name="Schleper C."/>
            <person name="Guy L."/>
            <person name="Ettema T.J."/>
        </authorList>
    </citation>
    <scope>NUCLEOTIDE SEQUENCE</scope>
</reference>
<organism evidence="3">
    <name type="scientific">marine sediment metagenome</name>
    <dbReference type="NCBI Taxonomy" id="412755"/>
    <lineage>
        <taxon>unclassified sequences</taxon>
        <taxon>metagenomes</taxon>
        <taxon>ecological metagenomes</taxon>
    </lineage>
</organism>
<name>A0A0F9QSX0_9ZZZZ</name>
<dbReference type="InterPro" id="IPR001509">
    <property type="entry name" value="Epimerase_deHydtase"/>
</dbReference>
<feature type="domain" description="NAD-dependent epimerase/dehydratase" evidence="2">
    <location>
        <begin position="19"/>
        <end position="246"/>
    </location>
</feature>
<dbReference type="AlphaFoldDB" id="A0A0F9QSX0"/>
<accession>A0A0F9QSX0</accession>
<dbReference type="PANTHER" id="PTHR42687:SF1">
    <property type="entry name" value="L-THREONINE 3-DEHYDROGENASE, MITOCHONDRIAL"/>
    <property type="match status" value="1"/>
</dbReference>
<dbReference type="GO" id="GO:0006567">
    <property type="term" value="P:L-threonine catabolic process"/>
    <property type="evidence" value="ECO:0007669"/>
    <property type="project" value="TreeGrafter"/>
</dbReference>
<dbReference type="GO" id="GO:0008743">
    <property type="term" value="F:L-threonine 3-dehydrogenase activity"/>
    <property type="evidence" value="ECO:0007669"/>
    <property type="project" value="TreeGrafter"/>
</dbReference>
<dbReference type="EMBL" id="LAZR01004471">
    <property type="protein sequence ID" value="KKN08308.1"/>
    <property type="molecule type" value="Genomic_DNA"/>
</dbReference>
<sequence length="327" mass="37199">MNLSQVWFTLKRDSMKKYILIIGACGQIGTELTYALRDTYGSENVIASDIREGNEDLMGSGPFEILDATDYDALEEIIAYYQINEVYLMAAMLSATAEKFPMRAWNLNMNSLFNVLNLGKEKKVEKIFWPSSIAVFGLNTPKSDTPQSTIMEPSTVYGISKQSGERWCEYYHHKFGVDVRSVRYPGLISWKTMPGGGTTDYAVEIYHKALSEKKYSCFLKADTSLPMMFMDDAIRATLQIMYADAEKVRIRSSYNLAAMSFTPIEIAESIKKHIPDFEISFMPDFRQAIADSWPSSIDDSSAQKDWKWESEFDLEKTTEVMLKNLGV</sequence>
<evidence type="ECO:0000259" key="2">
    <source>
        <dbReference type="Pfam" id="PF01370"/>
    </source>
</evidence>